<protein>
    <submittedName>
        <fullName evidence="1">Uncharacterized protein</fullName>
    </submittedName>
</protein>
<sequence length="85" mass="10012">MGIFSFFRGSEPGWVSSKDIKVGKDYKYLADRRLTNCRTLKRKVAASNKKKHDYDLMFDAGNDVRALFFVRTDKPIFKSCKRRKR</sequence>
<accession>A0A6C0M0L9</accession>
<proteinExistence type="predicted"/>
<dbReference type="AlphaFoldDB" id="A0A6C0M0L9"/>
<name>A0A6C0M0L9_9ZZZZ</name>
<reference evidence="1" key="1">
    <citation type="journal article" date="2020" name="Nature">
        <title>Giant virus diversity and host interactions through global metagenomics.</title>
        <authorList>
            <person name="Schulz F."/>
            <person name="Roux S."/>
            <person name="Paez-Espino D."/>
            <person name="Jungbluth S."/>
            <person name="Walsh D.A."/>
            <person name="Denef V.J."/>
            <person name="McMahon K.D."/>
            <person name="Konstantinidis K.T."/>
            <person name="Eloe-Fadrosh E.A."/>
            <person name="Kyrpides N.C."/>
            <person name="Woyke T."/>
        </authorList>
    </citation>
    <scope>NUCLEOTIDE SEQUENCE</scope>
    <source>
        <strain evidence="1">GVMAG-S-1035124-57</strain>
    </source>
</reference>
<dbReference type="EMBL" id="MN740633">
    <property type="protein sequence ID" value="QHU36190.1"/>
    <property type="molecule type" value="Genomic_DNA"/>
</dbReference>
<evidence type="ECO:0000313" key="1">
    <source>
        <dbReference type="EMBL" id="QHU36190.1"/>
    </source>
</evidence>
<organism evidence="1">
    <name type="scientific">viral metagenome</name>
    <dbReference type="NCBI Taxonomy" id="1070528"/>
    <lineage>
        <taxon>unclassified sequences</taxon>
        <taxon>metagenomes</taxon>
        <taxon>organismal metagenomes</taxon>
    </lineage>
</organism>